<dbReference type="PANTHER" id="PTHR33542:SF3">
    <property type="entry name" value="SIROHYDROCHLORIN FERROCHELATASE, CHLOROPLASTIC"/>
    <property type="match status" value="1"/>
</dbReference>
<keyword evidence="2" id="KW-0456">Lyase</keyword>
<protein>
    <recommendedName>
        <fullName evidence="4">Sirohydrochlorin ferrochelatase</fullName>
    </recommendedName>
</protein>
<gene>
    <name evidence="3" type="ORF">TOLI1172_LOCUS4430</name>
</gene>
<sequence length="205" mass="22483">MVAFISCGGMMHKAVLKQQRVGVNSAPVDVFVSRNSVASSSLVFEGCIESRTRRYSGNGQLQCSLTHDTVSTVKMAIVVVDHGSRRAQSNEALNDMAEVLFQRAQERCPNLSLVSVEPAHMELASPTIYDAMRKCIQDNASQVLIVPYFLSKGKHIVRDIPELVSKAENELRKEFSNVQFSTQICDPIGVSNSVADILLERAGLV</sequence>
<evidence type="ECO:0000256" key="2">
    <source>
        <dbReference type="ARBA" id="ARBA00023239"/>
    </source>
</evidence>
<dbReference type="Gene3D" id="3.40.50.1400">
    <property type="match status" value="1"/>
</dbReference>
<dbReference type="PANTHER" id="PTHR33542">
    <property type="entry name" value="SIROHYDROCHLORIN FERROCHELATASE, CHLOROPLASTIC"/>
    <property type="match status" value="1"/>
</dbReference>
<dbReference type="InterPro" id="IPR002762">
    <property type="entry name" value="CbiX-like"/>
</dbReference>
<evidence type="ECO:0008006" key="4">
    <source>
        <dbReference type="Google" id="ProtNLM"/>
    </source>
</evidence>
<evidence type="ECO:0000313" key="3">
    <source>
        <dbReference type="EMBL" id="CAD8820041.1"/>
    </source>
</evidence>
<dbReference type="CDD" id="cd03416">
    <property type="entry name" value="CbiX_SirB_N"/>
    <property type="match status" value="1"/>
</dbReference>
<reference evidence="3" key="1">
    <citation type="submission" date="2021-01" db="EMBL/GenBank/DDBJ databases">
        <authorList>
            <person name="Corre E."/>
            <person name="Pelletier E."/>
            <person name="Niang G."/>
            <person name="Scheremetjew M."/>
            <person name="Finn R."/>
            <person name="Kale V."/>
            <person name="Holt S."/>
            <person name="Cochrane G."/>
            <person name="Meng A."/>
            <person name="Brown T."/>
            <person name="Cohen L."/>
        </authorList>
    </citation>
    <scope>NUCLEOTIDE SEQUENCE</scope>
    <source>
        <strain evidence="3">CCMP3278</strain>
    </source>
</reference>
<dbReference type="GO" id="GO:0016829">
    <property type="term" value="F:lyase activity"/>
    <property type="evidence" value="ECO:0007669"/>
    <property type="project" value="UniProtKB-KW"/>
</dbReference>
<dbReference type="SUPFAM" id="SSF53800">
    <property type="entry name" value="Chelatase"/>
    <property type="match status" value="1"/>
</dbReference>
<dbReference type="EMBL" id="HBFP01006210">
    <property type="protein sequence ID" value="CAD8820041.1"/>
    <property type="molecule type" value="Transcribed_RNA"/>
</dbReference>
<dbReference type="Pfam" id="PF01903">
    <property type="entry name" value="CbiX"/>
    <property type="match status" value="1"/>
</dbReference>
<proteinExistence type="predicted"/>
<evidence type="ECO:0000256" key="1">
    <source>
        <dbReference type="ARBA" id="ARBA00022723"/>
    </source>
</evidence>
<name>A0A7S0ZFC5_9RHOD</name>
<accession>A0A7S0ZFC5</accession>
<dbReference type="GO" id="GO:0046872">
    <property type="term" value="F:metal ion binding"/>
    <property type="evidence" value="ECO:0007669"/>
    <property type="project" value="UniProtKB-KW"/>
</dbReference>
<dbReference type="InterPro" id="IPR050963">
    <property type="entry name" value="Sirohydro_Cobaltochel/CbiX"/>
</dbReference>
<organism evidence="3">
    <name type="scientific">Timspurckia oligopyrenoides</name>
    <dbReference type="NCBI Taxonomy" id="708627"/>
    <lineage>
        <taxon>Eukaryota</taxon>
        <taxon>Rhodophyta</taxon>
        <taxon>Bangiophyceae</taxon>
        <taxon>Porphyridiales</taxon>
        <taxon>Porphyridiaceae</taxon>
        <taxon>Timspurckia</taxon>
    </lineage>
</organism>
<keyword evidence="1" id="KW-0479">Metal-binding</keyword>
<dbReference type="AlphaFoldDB" id="A0A7S0ZFC5"/>